<evidence type="ECO:0000256" key="2">
    <source>
        <dbReference type="SAM" id="MobiDB-lite"/>
    </source>
</evidence>
<dbReference type="KEGG" id="ccah:DWG20_07260"/>
<evidence type="ECO:0000313" key="4">
    <source>
        <dbReference type="EMBL" id="AXK39243.1"/>
    </source>
</evidence>
<dbReference type="InterPro" id="IPR010031">
    <property type="entry name" value="FAD_lactone_oxidase-like"/>
</dbReference>
<dbReference type="PANTHER" id="PTHR43762">
    <property type="entry name" value="L-GULONOLACTONE OXIDASE"/>
    <property type="match status" value="1"/>
</dbReference>
<evidence type="ECO:0000256" key="1">
    <source>
        <dbReference type="ARBA" id="ARBA00022827"/>
    </source>
</evidence>
<dbReference type="Pfam" id="PF01565">
    <property type="entry name" value="FAD_binding_4"/>
    <property type="match status" value="1"/>
</dbReference>
<feature type="region of interest" description="Disordered" evidence="2">
    <location>
        <begin position="1"/>
        <end position="20"/>
    </location>
</feature>
<dbReference type="InterPro" id="IPR036318">
    <property type="entry name" value="FAD-bd_PCMH-like_sf"/>
</dbReference>
<dbReference type="Gene3D" id="3.30.465.10">
    <property type="match status" value="1"/>
</dbReference>
<dbReference type="InterPro" id="IPR016166">
    <property type="entry name" value="FAD-bd_PCMH"/>
</dbReference>
<protein>
    <submittedName>
        <fullName evidence="4">FAD-binding oxidoreductase</fullName>
    </submittedName>
</protein>
<dbReference type="OrthoDB" id="143770at2"/>
<dbReference type="InterPro" id="IPR006094">
    <property type="entry name" value="Oxid_FAD_bind_N"/>
</dbReference>
<dbReference type="AlphaFoldDB" id="A0A345Y5P1"/>
<dbReference type="Proteomes" id="UP000254537">
    <property type="component" value="Chromosome"/>
</dbReference>
<keyword evidence="1" id="KW-0274">FAD</keyword>
<keyword evidence="1" id="KW-0285">Flavoprotein</keyword>
<dbReference type="EMBL" id="CP031337">
    <property type="protein sequence ID" value="AXK39243.1"/>
    <property type="molecule type" value="Genomic_DNA"/>
</dbReference>
<dbReference type="SUPFAM" id="SSF56176">
    <property type="entry name" value="FAD-binding/transporter-associated domain-like"/>
    <property type="match status" value="1"/>
</dbReference>
<name>A0A345Y5P1_9NEIS</name>
<dbReference type="PROSITE" id="PS51387">
    <property type="entry name" value="FAD_PCMH"/>
    <property type="match status" value="1"/>
</dbReference>
<organism evidence="4 5">
    <name type="scientific">Crenobacter cavernae</name>
    <dbReference type="NCBI Taxonomy" id="2290923"/>
    <lineage>
        <taxon>Bacteria</taxon>
        <taxon>Pseudomonadati</taxon>
        <taxon>Pseudomonadota</taxon>
        <taxon>Betaproteobacteria</taxon>
        <taxon>Neisseriales</taxon>
        <taxon>Neisseriaceae</taxon>
        <taxon>Crenobacter</taxon>
    </lineage>
</organism>
<sequence length="459" mass="50902">MKNVNKTGPAANPQQGDVREVQPFSGLLENEGHVYRNWGLSRSTKPAVYVEPLSYADVQAVVCDTQRFPTPVHPVGSRLSVSSTIVNDGGTMLCTRKLDEILGLEHDETGRHVVRVQAGCRLKKLNMWLQARGVEIPFQAEIGEATVGSAAVGDTKESSLDGPGYFSAHVVALSYVDERGELCTLSADKDGAAFHEFKCSFGLSGIVVECQLEVRTATLCRSEISLAAFESPEELAAGLIRMREESDALLAIVFLHQLAAFFDQRYKAGPGSTTPASSQPACDRFRAAKRLAIQHGFDGVEVPQPKGLVYSRADFVNEYWRPAADERRLDFQYYEHDIARLTRVIVESFEFTKAFEQRTGFAPKGWAAYFVQRPEKDKKPFGLYSGGPGVSFSFDPFSSNPTDPLWQAFAQQYNRLAIHTLGGNASPIQTQWLQPGDVKIPRKLARPRFTTKYYEPFLC</sequence>
<gene>
    <name evidence="4" type="ORF">DWG20_07260</name>
</gene>
<dbReference type="Gene3D" id="3.30.43.10">
    <property type="entry name" value="Uridine Diphospho-n-acetylenolpyruvylglucosamine Reductase, domain 2"/>
    <property type="match status" value="1"/>
</dbReference>
<dbReference type="InterPro" id="IPR016169">
    <property type="entry name" value="FAD-bd_PCMH_sub2"/>
</dbReference>
<dbReference type="PANTHER" id="PTHR43762:SF1">
    <property type="entry name" value="D-ARABINONO-1,4-LACTONE OXIDASE"/>
    <property type="match status" value="1"/>
</dbReference>
<evidence type="ECO:0000259" key="3">
    <source>
        <dbReference type="PROSITE" id="PS51387"/>
    </source>
</evidence>
<reference evidence="4 5" key="1">
    <citation type="submission" date="2018-07" db="EMBL/GenBank/DDBJ databases">
        <title>Crenobacter cavernae sp. nov., isolated from a karst cave.</title>
        <authorList>
            <person name="Zhu H."/>
        </authorList>
    </citation>
    <scope>NUCLEOTIDE SEQUENCE [LARGE SCALE GENOMIC DNA]</scope>
    <source>
        <strain evidence="4 5">K1W11S-77</strain>
    </source>
</reference>
<feature type="domain" description="FAD-binding PCMH-type" evidence="3">
    <location>
        <begin position="42"/>
        <end position="217"/>
    </location>
</feature>
<proteinExistence type="predicted"/>
<dbReference type="InterPro" id="IPR016167">
    <property type="entry name" value="FAD-bd_PCMH_sub1"/>
</dbReference>
<dbReference type="RefSeq" id="WP_115433178.1">
    <property type="nucleotide sequence ID" value="NZ_CP031337.1"/>
</dbReference>
<accession>A0A345Y5P1</accession>
<dbReference type="GO" id="GO:0071949">
    <property type="term" value="F:FAD binding"/>
    <property type="evidence" value="ECO:0007669"/>
    <property type="project" value="InterPro"/>
</dbReference>
<evidence type="ECO:0000313" key="5">
    <source>
        <dbReference type="Proteomes" id="UP000254537"/>
    </source>
</evidence>
<dbReference type="GO" id="GO:0016899">
    <property type="term" value="F:oxidoreductase activity, acting on the CH-OH group of donors, oxygen as acceptor"/>
    <property type="evidence" value="ECO:0007669"/>
    <property type="project" value="InterPro"/>
</dbReference>